<dbReference type="SMART" id="SM00827">
    <property type="entry name" value="PKS_AT"/>
    <property type="match status" value="1"/>
</dbReference>
<dbReference type="NCBIfam" id="TIGR00128">
    <property type="entry name" value="fabD"/>
    <property type="match status" value="1"/>
</dbReference>
<evidence type="ECO:0000256" key="4">
    <source>
        <dbReference type="ARBA" id="ARBA00048462"/>
    </source>
</evidence>
<feature type="domain" description="Malonyl-CoA:ACP transacylase (MAT)" evidence="5">
    <location>
        <begin position="21"/>
        <end position="331"/>
    </location>
</feature>
<evidence type="ECO:0000259" key="5">
    <source>
        <dbReference type="SMART" id="SM00827"/>
    </source>
</evidence>
<dbReference type="InterPro" id="IPR001227">
    <property type="entry name" value="Ac_transferase_dom_sf"/>
</dbReference>
<evidence type="ECO:0000256" key="2">
    <source>
        <dbReference type="ARBA" id="ARBA00022679"/>
    </source>
</evidence>
<dbReference type="Pfam" id="PF00698">
    <property type="entry name" value="Acyl_transf_1"/>
    <property type="match status" value="1"/>
</dbReference>
<dbReference type="InterPro" id="IPR014043">
    <property type="entry name" value="Acyl_transferase_dom"/>
</dbReference>
<evidence type="ECO:0000313" key="6">
    <source>
        <dbReference type="EMBL" id="MRN54977.1"/>
    </source>
</evidence>
<organism evidence="6 7">
    <name type="scientific">Paenibacillus monticola</name>
    <dbReference type="NCBI Taxonomy" id="2666075"/>
    <lineage>
        <taxon>Bacteria</taxon>
        <taxon>Bacillati</taxon>
        <taxon>Bacillota</taxon>
        <taxon>Bacilli</taxon>
        <taxon>Bacillales</taxon>
        <taxon>Paenibacillaceae</taxon>
        <taxon>Paenibacillus</taxon>
    </lineage>
</organism>
<evidence type="ECO:0000313" key="7">
    <source>
        <dbReference type="Proteomes" id="UP000463051"/>
    </source>
</evidence>
<proteinExistence type="predicted"/>
<accession>A0A7X2H7J8</accession>
<dbReference type="EMBL" id="WJXB01000007">
    <property type="protein sequence ID" value="MRN54977.1"/>
    <property type="molecule type" value="Genomic_DNA"/>
</dbReference>
<dbReference type="PANTHER" id="PTHR42681:SF1">
    <property type="entry name" value="MALONYL-COA-ACYL CARRIER PROTEIN TRANSACYLASE, MITOCHONDRIAL"/>
    <property type="match status" value="1"/>
</dbReference>
<sequence>MITFTINTLSERNVIMKTTLLFPGQGSQYVGMGKFLFVRFESARRAFEEASEALGYSVSRLCFDGSLEELTRTENAQPCILTVSIAAYRVLLENLDIEPYYCAGHSLGEISALTAAGALSFTDAVRLVRLRGRLMQESQQEGEGGMLAVHRLDSSVIEAECGRPDVRGTVAVSNLNGGGQIVISGLQRSLNRISENLTRLGGRVVPLNVSAAFHSPLMKEGAAKFAAELSRIHFQPLRHWVLSNVTALPYPDENFIPALLAEQMVSVVNWQGCMRFLVERETDRMIEIGPGNVLGNMLRREKAASCLIQSTDQEDDWRNLLSAGGRMARGTNYDAYLKAALCAKNYNVIDTASEYMNLIAEPFRELERLASGARKGESEGADWKNLVVSALDKILEIKKTPSLRREDILNRLGEEGGNVHNVQYA</sequence>
<dbReference type="Gene3D" id="3.40.366.10">
    <property type="entry name" value="Malonyl-Coenzyme A Acyl Carrier Protein, domain 2"/>
    <property type="match status" value="1"/>
</dbReference>
<dbReference type="AlphaFoldDB" id="A0A7X2H7J8"/>
<evidence type="ECO:0000256" key="1">
    <source>
        <dbReference type="ARBA" id="ARBA00013258"/>
    </source>
</evidence>
<dbReference type="InterPro" id="IPR016036">
    <property type="entry name" value="Malonyl_transacylase_ACP-bd"/>
</dbReference>
<dbReference type="GO" id="GO:0006633">
    <property type="term" value="P:fatty acid biosynthetic process"/>
    <property type="evidence" value="ECO:0007669"/>
    <property type="project" value="TreeGrafter"/>
</dbReference>
<dbReference type="InterPro" id="IPR016035">
    <property type="entry name" value="Acyl_Trfase/lysoPLipase"/>
</dbReference>
<dbReference type="InterPro" id="IPR004410">
    <property type="entry name" value="Malonyl_CoA-ACP_transAc_FabD"/>
</dbReference>
<keyword evidence="2 6" id="KW-0808">Transferase</keyword>
<gene>
    <name evidence="6" type="primary">fabD</name>
    <name evidence="6" type="ORF">GJB61_18520</name>
</gene>
<dbReference type="EC" id="2.3.1.39" evidence="1"/>
<comment type="catalytic activity">
    <reaction evidence="4">
        <text>holo-[ACP] + malonyl-CoA = malonyl-[ACP] + CoA</text>
        <dbReference type="Rhea" id="RHEA:41792"/>
        <dbReference type="Rhea" id="RHEA-COMP:9623"/>
        <dbReference type="Rhea" id="RHEA-COMP:9685"/>
        <dbReference type="ChEBI" id="CHEBI:57287"/>
        <dbReference type="ChEBI" id="CHEBI:57384"/>
        <dbReference type="ChEBI" id="CHEBI:64479"/>
        <dbReference type="ChEBI" id="CHEBI:78449"/>
        <dbReference type="EC" id="2.3.1.39"/>
    </reaction>
</comment>
<keyword evidence="3 6" id="KW-0012">Acyltransferase</keyword>
<keyword evidence="7" id="KW-1185">Reference proteome</keyword>
<protein>
    <recommendedName>
        <fullName evidence="1">[acyl-carrier-protein] S-malonyltransferase</fullName>
        <ecNumber evidence="1">2.3.1.39</ecNumber>
    </recommendedName>
</protein>
<dbReference type="SUPFAM" id="SSF55048">
    <property type="entry name" value="Probable ACP-binding domain of malonyl-CoA ACP transacylase"/>
    <property type="match status" value="1"/>
</dbReference>
<comment type="caution">
    <text evidence="6">The sequence shown here is derived from an EMBL/GenBank/DDBJ whole genome shotgun (WGS) entry which is preliminary data.</text>
</comment>
<dbReference type="Gene3D" id="3.30.70.250">
    <property type="entry name" value="Malonyl-CoA ACP transacylase, ACP-binding"/>
    <property type="match status" value="1"/>
</dbReference>
<dbReference type="Proteomes" id="UP000463051">
    <property type="component" value="Unassembled WGS sequence"/>
</dbReference>
<dbReference type="GO" id="GO:0004314">
    <property type="term" value="F:[acyl-carrier-protein] S-malonyltransferase activity"/>
    <property type="evidence" value="ECO:0007669"/>
    <property type="project" value="UniProtKB-EC"/>
</dbReference>
<evidence type="ECO:0000256" key="3">
    <source>
        <dbReference type="ARBA" id="ARBA00023315"/>
    </source>
</evidence>
<name>A0A7X2H7J8_9BACL</name>
<reference evidence="6 7" key="1">
    <citation type="submission" date="2019-11" db="EMBL/GenBank/DDBJ databases">
        <title>Paenibacillus monticola sp. nov., a novel PGPR strain isolated from mountain sample in China.</title>
        <authorList>
            <person name="Zhao Q."/>
            <person name="Li H.-P."/>
            <person name="Zhang J.-L."/>
        </authorList>
    </citation>
    <scope>NUCLEOTIDE SEQUENCE [LARGE SCALE GENOMIC DNA]</scope>
    <source>
        <strain evidence="6 7">LC-T2</strain>
    </source>
</reference>
<dbReference type="InterPro" id="IPR050858">
    <property type="entry name" value="Mal-CoA-ACP_Trans/PKS_FabD"/>
</dbReference>
<dbReference type="SUPFAM" id="SSF52151">
    <property type="entry name" value="FabD/lysophospholipase-like"/>
    <property type="match status" value="1"/>
</dbReference>
<dbReference type="PANTHER" id="PTHR42681">
    <property type="entry name" value="MALONYL-COA-ACYL CARRIER PROTEIN TRANSACYLASE, MITOCHONDRIAL"/>
    <property type="match status" value="1"/>
</dbReference>